<gene>
    <name evidence="2" type="ORF">CFX0092_A2426</name>
</gene>
<name>A0A160T3G0_9CHLR</name>
<evidence type="ECO:0000313" key="2">
    <source>
        <dbReference type="EMBL" id="CUS04304.2"/>
    </source>
</evidence>
<evidence type="ECO:0000313" key="3">
    <source>
        <dbReference type="Proteomes" id="UP000215027"/>
    </source>
</evidence>
<dbReference type="EMBL" id="LN890655">
    <property type="protein sequence ID" value="CUS04304.2"/>
    <property type="molecule type" value="Genomic_DNA"/>
</dbReference>
<evidence type="ECO:0000256" key="1">
    <source>
        <dbReference type="SAM" id="MobiDB-lite"/>
    </source>
</evidence>
<feature type="region of interest" description="Disordered" evidence="1">
    <location>
        <begin position="21"/>
        <end position="42"/>
    </location>
</feature>
<dbReference type="AlphaFoldDB" id="A0A160T3G0"/>
<sequence length="248" mass="26870">MTPSNPCFSTLYRVEGCAARRRMTRRPRSKTVSVPSIGSKAVQRHCPRPEYGRDYVSVPSIGSKAVQQSPPRRPTANSSCFSTLYRVEGCAAHDNRNHQPHDRQFQYPLSGRRLCSTIETTTVDAAPTGFSTLYRVEGCAANGAGHVGDSQTQFQYPLSGRRLCSIDRRAGFDGADFVSVPSIGSKAVQQYISCSCVSEPTVSVPSIGSKAVQPILVSDRGYIGRGFQYPLSGRRLCSGQPGSIAKSN</sequence>
<keyword evidence="3" id="KW-1185">Reference proteome</keyword>
<dbReference type="KEGG" id="pbf:CFX0092_A2426"/>
<dbReference type="Proteomes" id="UP000215027">
    <property type="component" value="Chromosome I"/>
</dbReference>
<reference evidence="2" key="1">
    <citation type="submission" date="2016-01" db="EMBL/GenBank/DDBJ databases">
        <authorList>
            <person name="Mcilroy J.S."/>
            <person name="Karst M S."/>
            <person name="Albertsen M."/>
        </authorList>
    </citation>
    <scope>NUCLEOTIDE SEQUENCE</scope>
    <source>
        <strain evidence="2">Cfx-K</strain>
    </source>
</reference>
<proteinExistence type="predicted"/>
<accession>A0A160T3G0</accession>
<organism evidence="2 3">
    <name type="scientific">Candidatus Promineifilum breve</name>
    <dbReference type="NCBI Taxonomy" id="1806508"/>
    <lineage>
        <taxon>Bacteria</taxon>
        <taxon>Bacillati</taxon>
        <taxon>Chloroflexota</taxon>
        <taxon>Ardenticatenia</taxon>
        <taxon>Candidatus Promineifilales</taxon>
        <taxon>Candidatus Promineifilaceae</taxon>
        <taxon>Candidatus Promineifilum</taxon>
    </lineage>
</organism>
<protein>
    <submittedName>
        <fullName evidence="2">Uncharacterized protein</fullName>
    </submittedName>
</protein>